<keyword evidence="2" id="KW-1185">Reference proteome</keyword>
<dbReference type="InParanoid" id="G0P8M2"/>
<dbReference type="GO" id="GO:0003677">
    <property type="term" value="F:DNA binding"/>
    <property type="evidence" value="ECO:0007669"/>
    <property type="project" value="InterPro"/>
</dbReference>
<dbReference type="InterPro" id="IPR010982">
    <property type="entry name" value="Lambda_DNA-bd_dom_sf"/>
</dbReference>
<proteinExistence type="predicted"/>
<dbReference type="HOGENOM" id="CLU_674807_0_0_1"/>
<dbReference type="SUPFAM" id="SSF47413">
    <property type="entry name" value="lambda repressor-like DNA-binding domains"/>
    <property type="match status" value="1"/>
</dbReference>
<protein>
    <submittedName>
        <fullName evidence="1">Uncharacterized protein</fullName>
    </submittedName>
</protein>
<dbReference type="Proteomes" id="UP000008068">
    <property type="component" value="Unassembled WGS sequence"/>
</dbReference>
<dbReference type="AlphaFoldDB" id="G0P8M2"/>
<name>G0P8M2_CAEBE</name>
<organism evidence="2">
    <name type="scientific">Caenorhabditis brenneri</name>
    <name type="common">Nematode worm</name>
    <dbReference type="NCBI Taxonomy" id="135651"/>
    <lineage>
        <taxon>Eukaryota</taxon>
        <taxon>Metazoa</taxon>
        <taxon>Ecdysozoa</taxon>
        <taxon>Nematoda</taxon>
        <taxon>Chromadorea</taxon>
        <taxon>Rhabditida</taxon>
        <taxon>Rhabditina</taxon>
        <taxon>Rhabditomorpha</taxon>
        <taxon>Rhabditoidea</taxon>
        <taxon>Rhabditidae</taxon>
        <taxon>Peloderinae</taxon>
        <taxon>Caenorhabditis</taxon>
    </lineage>
</organism>
<accession>G0P8M2</accession>
<gene>
    <name evidence="1" type="ORF">CAEBREN_04970</name>
</gene>
<evidence type="ECO:0000313" key="2">
    <source>
        <dbReference type="Proteomes" id="UP000008068"/>
    </source>
</evidence>
<sequence>MSGDANSDVCGMPILTEEEISMFFDWSDSKSKPADITSEAPEPSVSKYISSDMNLYYSDMPTLHAEKTNVPVDWSGKHRLDFERRSVDTEYSNDRRENRTSIKTLDEEFGQFVKHVIEESEVIEKDGEFYYDPEMERSYETQKQKNAIGSISEHADLNEHTGMAHGDDSFADGKLYHDTKMATVFEPFGVSEKTKQSQEQANAMEWTMEPANCNEGTGMTYEDNSFTPIIRSSVVKEQNGCSYCICQRCGFGNLLPAHENDNQQLNFEKNKSHLLLNPDSNQPVTLAQMVSYQHISADRINELLDQPVPREIDIVKLHGEIANYLNYNRIAHKIFAERILNLTYNGWTYYSNKSDEKPVSGRAVIARMYNFYILDPTMKRAALNAQLFKGKKTHLIRKKEKQKRLKRS</sequence>
<dbReference type="EMBL" id="GL380136">
    <property type="protein sequence ID" value="EGT47932.1"/>
    <property type="molecule type" value="Genomic_DNA"/>
</dbReference>
<reference evidence="2" key="1">
    <citation type="submission" date="2011-07" db="EMBL/GenBank/DDBJ databases">
        <authorList>
            <consortium name="Caenorhabditis brenneri Sequencing and Analysis Consortium"/>
            <person name="Wilson R.K."/>
        </authorList>
    </citation>
    <scope>NUCLEOTIDE SEQUENCE [LARGE SCALE GENOMIC DNA]</scope>
    <source>
        <strain evidence="2">PB2801</strain>
    </source>
</reference>
<evidence type="ECO:0000313" key="1">
    <source>
        <dbReference type="EMBL" id="EGT47932.1"/>
    </source>
</evidence>
<dbReference type="GO" id="GO:0005634">
    <property type="term" value="C:nucleus"/>
    <property type="evidence" value="ECO:0007669"/>
    <property type="project" value="UniProtKB-ARBA"/>
</dbReference>